<dbReference type="EnsemblPlants" id="Pp3c3_32050V3.7">
    <property type="protein sequence ID" value="Pp3c3_32050V3.7"/>
    <property type="gene ID" value="Pp3c3_32050"/>
</dbReference>
<evidence type="ECO:0000259" key="2">
    <source>
        <dbReference type="Pfam" id="PF12697"/>
    </source>
</evidence>
<dbReference type="InterPro" id="IPR045889">
    <property type="entry name" value="MES/HNL"/>
</dbReference>
<evidence type="ECO:0000313" key="4">
    <source>
        <dbReference type="EnsemblPlants" id="Pp3c3_32050V3.1"/>
    </source>
</evidence>
<dbReference type="Gramene" id="Pp3c3_32050V3.7">
    <property type="protein sequence ID" value="Pp3c3_32050V3.7"/>
    <property type="gene ID" value="Pp3c3_32050"/>
</dbReference>
<dbReference type="EnsemblPlants" id="Pp3c3_32050V3.6">
    <property type="protein sequence ID" value="Pp3c3_32050V3.6"/>
    <property type="gene ID" value="Pp3c3_32050"/>
</dbReference>
<evidence type="ECO:0000256" key="1">
    <source>
        <dbReference type="SAM" id="SignalP"/>
    </source>
</evidence>
<keyword evidence="1" id="KW-0732">Signal</keyword>
<dbReference type="RefSeq" id="XP_024370048.1">
    <property type="nucleotide sequence ID" value="XM_024514280.2"/>
</dbReference>
<keyword evidence="5" id="KW-1185">Reference proteome</keyword>
<dbReference type="AlphaFoldDB" id="A0A2K1KWU0"/>
<dbReference type="EnsemblPlants" id="Pp3c3_32050V3.4">
    <property type="protein sequence ID" value="Pp3c3_32050V3.4"/>
    <property type="gene ID" value="Pp3c3_32050"/>
</dbReference>
<dbReference type="KEGG" id="ppp:112279642"/>
<dbReference type="Gramene" id="Pp3c3_32050V3.8">
    <property type="protein sequence ID" value="Pp3c3_32050V3.8"/>
    <property type="gene ID" value="Pp3c3_32050"/>
</dbReference>
<dbReference type="PANTHER" id="PTHR10992">
    <property type="entry name" value="METHYLESTERASE FAMILY MEMBER"/>
    <property type="match status" value="1"/>
</dbReference>
<dbReference type="Pfam" id="PF12697">
    <property type="entry name" value="Abhydrolase_6"/>
    <property type="match status" value="1"/>
</dbReference>
<dbReference type="OrthoDB" id="408373at2759"/>
<dbReference type="PaxDb" id="3218-PP1S55_312V6.1"/>
<name>A0A2K1KWU0_PHYPA</name>
<dbReference type="RefSeq" id="XP_024370045.1">
    <property type="nucleotide sequence ID" value="XM_024514277.2"/>
</dbReference>
<dbReference type="Gramene" id="Pp3c3_32050V3.3">
    <property type="protein sequence ID" value="Pp3c3_32050V3.3"/>
    <property type="gene ID" value="Pp3c3_32050"/>
</dbReference>
<dbReference type="PANTHER" id="PTHR10992:SF1086">
    <property type="entry name" value="AB HYDROLASE-1 DOMAIN-CONTAINING PROTEIN"/>
    <property type="match status" value="1"/>
</dbReference>
<dbReference type="EMBL" id="ABEU02000003">
    <property type="protein sequence ID" value="PNR58254.1"/>
    <property type="molecule type" value="Genomic_DNA"/>
</dbReference>
<dbReference type="Gramene" id="Pp3c3_32050V3.6">
    <property type="protein sequence ID" value="Pp3c3_32050V3.6"/>
    <property type="gene ID" value="Pp3c3_32050"/>
</dbReference>
<dbReference type="Gramene" id="Pp3c3_32050V3.2">
    <property type="protein sequence ID" value="Pp3c3_32050V3.2"/>
    <property type="gene ID" value="Pp3c3_32050"/>
</dbReference>
<dbReference type="GO" id="GO:0080032">
    <property type="term" value="F:methyl jasmonate esterase activity"/>
    <property type="evidence" value="ECO:0000318"/>
    <property type="project" value="GO_Central"/>
</dbReference>
<feature type="signal peptide" evidence="1">
    <location>
        <begin position="1"/>
        <end position="29"/>
    </location>
</feature>
<evidence type="ECO:0000313" key="5">
    <source>
        <dbReference type="Proteomes" id="UP000006727"/>
    </source>
</evidence>
<dbReference type="Gramene" id="Pp3c3_32050V3.4">
    <property type="protein sequence ID" value="Pp3c3_32050V3.4"/>
    <property type="gene ID" value="Pp3c3_32050"/>
</dbReference>
<dbReference type="GeneID" id="112279642"/>
<sequence length="298" mass="32355">MKMASALFSKAGRCLAVLVLVLCSPIAVAQSTCSENTCRLTRDNTSSDPKQFIFVHGMGGGAWFWYEMITLLEHYGHKAIAVDLTSHGINKAVAENVITVAQYTKPLIDALTDVSGEVILVGHSLGGGSIAYASELFPNKVIKAIYLSAVTPSYNQSMFSAFPANTFPNLINAGYVTLNFKNGPNSNPTSASLNRNALQEFYMSETPKRYVNLGKVLVTDTPYAPGTETLPLTPAKFGTVRRFYIRTGKDEGVLPAHQDEMIANNPPEKVFCMPNGDHAVFFSAPMELFRILTCIAGL</sequence>
<dbReference type="EnsemblPlants" id="Pp3c3_32050V3.3">
    <property type="protein sequence ID" value="Pp3c3_32050V3.3"/>
    <property type="gene ID" value="Pp3c3_32050"/>
</dbReference>
<dbReference type="RefSeq" id="XP_024370047.1">
    <property type="nucleotide sequence ID" value="XM_024514279.2"/>
</dbReference>
<reference evidence="3 5" key="1">
    <citation type="journal article" date="2008" name="Science">
        <title>The Physcomitrella genome reveals evolutionary insights into the conquest of land by plants.</title>
        <authorList>
            <person name="Rensing S."/>
            <person name="Lang D."/>
            <person name="Zimmer A."/>
            <person name="Terry A."/>
            <person name="Salamov A."/>
            <person name="Shapiro H."/>
            <person name="Nishiyama T."/>
            <person name="Perroud P.-F."/>
            <person name="Lindquist E."/>
            <person name="Kamisugi Y."/>
            <person name="Tanahashi T."/>
            <person name="Sakakibara K."/>
            <person name="Fujita T."/>
            <person name="Oishi K."/>
            <person name="Shin-I T."/>
            <person name="Kuroki Y."/>
            <person name="Toyoda A."/>
            <person name="Suzuki Y."/>
            <person name="Hashimoto A."/>
            <person name="Yamaguchi K."/>
            <person name="Sugano A."/>
            <person name="Kohara Y."/>
            <person name="Fujiyama A."/>
            <person name="Anterola A."/>
            <person name="Aoki S."/>
            <person name="Ashton N."/>
            <person name="Barbazuk W.B."/>
            <person name="Barker E."/>
            <person name="Bennetzen J."/>
            <person name="Bezanilla M."/>
            <person name="Blankenship R."/>
            <person name="Cho S.H."/>
            <person name="Dutcher S."/>
            <person name="Estelle M."/>
            <person name="Fawcett J.A."/>
            <person name="Gundlach H."/>
            <person name="Hanada K."/>
            <person name="Heyl A."/>
            <person name="Hicks K.A."/>
            <person name="Hugh J."/>
            <person name="Lohr M."/>
            <person name="Mayer K."/>
            <person name="Melkozernov A."/>
            <person name="Murata T."/>
            <person name="Nelson D."/>
            <person name="Pils B."/>
            <person name="Prigge M."/>
            <person name="Reiss B."/>
            <person name="Renner T."/>
            <person name="Rombauts S."/>
            <person name="Rushton P."/>
            <person name="Sanderfoot A."/>
            <person name="Schween G."/>
            <person name="Shiu S.-H."/>
            <person name="Stueber K."/>
            <person name="Theodoulou F.L."/>
            <person name="Tu H."/>
            <person name="Van de Peer Y."/>
            <person name="Verrier P.J."/>
            <person name="Waters E."/>
            <person name="Wood A."/>
            <person name="Yang L."/>
            <person name="Cove D."/>
            <person name="Cuming A."/>
            <person name="Hasebe M."/>
            <person name="Lucas S."/>
            <person name="Mishler D.B."/>
            <person name="Reski R."/>
            <person name="Grigoriev I."/>
            <person name="Quatrano R.S."/>
            <person name="Boore J.L."/>
        </authorList>
    </citation>
    <scope>NUCLEOTIDE SEQUENCE [LARGE SCALE GENOMIC DNA]</scope>
    <source>
        <strain evidence="4 5">cv. Gransden 2004</strain>
    </source>
</reference>
<dbReference type="Proteomes" id="UP000006727">
    <property type="component" value="Chromosome 3"/>
</dbReference>
<dbReference type="RefSeq" id="XP_024370042.1">
    <property type="nucleotide sequence ID" value="XM_024514274.2"/>
</dbReference>
<dbReference type="Gene3D" id="3.40.50.1820">
    <property type="entry name" value="alpha/beta hydrolase"/>
    <property type="match status" value="1"/>
</dbReference>
<dbReference type="GO" id="GO:0080030">
    <property type="term" value="F:methyl indole-3-acetate esterase activity"/>
    <property type="evidence" value="ECO:0000318"/>
    <property type="project" value="GO_Central"/>
</dbReference>
<dbReference type="Gramene" id="Pp3c3_32050V3.1">
    <property type="protein sequence ID" value="Pp3c3_32050V3.1"/>
    <property type="gene ID" value="Pp3c3_32050"/>
</dbReference>
<evidence type="ECO:0000313" key="3">
    <source>
        <dbReference type="EMBL" id="PNR58254.1"/>
    </source>
</evidence>
<proteinExistence type="predicted"/>
<gene>
    <name evidence="4" type="primary">LOC112279642</name>
    <name evidence="3" type="ORF">PHYPA_005249</name>
</gene>
<reference evidence="3 5" key="2">
    <citation type="journal article" date="2018" name="Plant J.">
        <title>The Physcomitrella patens chromosome-scale assembly reveals moss genome structure and evolution.</title>
        <authorList>
            <person name="Lang D."/>
            <person name="Ullrich K.K."/>
            <person name="Murat F."/>
            <person name="Fuchs J."/>
            <person name="Jenkins J."/>
            <person name="Haas F.B."/>
            <person name="Piednoel M."/>
            <person name="Gundlach H."/>
            <person name="Van Bel M."/>
            <person name="Meyberg R."/>
            <person name="Vives C."/>
            <person name="Morata J."/>
            <person name="Symeonidi A."/>
            <person name="Hiss M."/>
            <person name="Muchero W."/>
            <person name="Kamisugi Y."/>
            <person name="Saleh O."/>
            <person name="Blanc G."/>
            <person name="Decker E.L."/>
            <person name="van Gessel N."/>
            <person name="Grimwood J."/>
            <person name="Hayes R.D."/>
            <person name="Graham S.W."/>
            <person name="Gunter L.E."/>
            <person name="McDaniel S.F."/>
            <person name="Hoernstein S.N.W."/>
            <person name="Larsson A."/>
            <person name="Li F.W."/>
            <person name="Perroud P.F."/>
            <person name="Phillips J."/>
            <person name="Ranjan P."/>
            <person name="Rokshar D.S."/>
            <person name="Rothfels C.J."/>
            <person name="Schneider L."/>
            <person name="Shu S."/>
            <person name="Stevenson D.W."/>
            <person name="Thummler F."/>
            <person name="Tillich M."/>
            <person name="Villarreal Aguilar J.C."/>
            <person name="Widiez T."/>
            <person name="Wong G.K."/>
            <person name="Wymore A."/>
            <person name="Zhang Y."/>
            <person name="Zimmer A.D."/>
            <person name="Quatrano R.S."/>
            <person name="Mayer K.F.X."/>
            <person name="Goodstein D."/>
            <person name="Casacuberta J.M."/>
            <person name="Vandepoele K."/>
            <person name="Reski R."/>
            <person name="Cuming A.C."/>
            <person name="Tuskan G.A."/>
            <person name="Maumus F."/>
            <person name="Salse J."/>
            <person name="Schmutz J."/>
            <person name="Rensing S.A."/>
        </authorList>
    </citation>
    <scope>NUCLEOTIDE SEQUENCE [LARGE SCALE GENOMIC DNA]</scope>
    <source>
        <strain evidence="4 5">cv. Gransden 2004</strain>
    </source>
</reference>
<dbReference type="InterPro" id="IPR029058">
    <property type="entry name" value="AB_hydrolase_fold"/>
</dbReference>
<feature type="domain" description="AB hydrolase-1" evidence="2">
    <location>
        <begin position="53"/>
        <end position="288"/>
    </location>
</feature>
<dbReference type="EnsemblPlants" id="Pp3c3_32050V3.2">
    <property type="protein sequence ID" value="Pp3c3_32050V3.2"/>
    <property type="gene ID" value="Pp3c3_32050"/>
</dbReference>
<reference evidence="4" key="3">
    <citation type="submission" date="2020-12" db="UniProtKB">
        <authorList>
            <consortium name="EnsemblPlants"/>
        </authorList>
    </citation>
    <scope>IDENTIFICATION</scope>
</reference>
<dbReference type="Gramene" id="Pp3c3_32050V3.5">
    <property type="protein sequence ID" value="Pp3c3_32050V3.5"/>
    <property type="gene ID" value="Pp3c3_32050"/>
</dbReference>
<organism evidence="3">
    <name type="scientific">Physcomitrium patens</name>
    <name type="common">Spreading-leaved earth moss</name>
    <name type="synonym">Physcomitrella patens</name>
    <dbReference type="NCBI Taxonomy" id="3218"/>
    <lineage>
        <taxon>Eukaryota</taxon>
        <taxon>Viridiplantae</taxon>
        <taxon>Streptophyta</taxon>
        <taxon>Embryophyta</taxon>
        <taxon>Bryophyta</taxon>
        <taxon>Bryophytina</taxon>
        <taxon>Bryopsida</taxon>
        <taxon>Funariidae</taxon>
        <taxon>Funariales</taxon>
        <taxon>Funariaceae</taxon>
        <taxon>Physcomitrium</taxon>
    </lineage>
</organism>
<dbReference type="EnsemblPlants" id="Pp3c3_32050V3.8">
    <property type="protein sequence ID" value="Pp3c3_32050V3.8"/>
    <property type="gene ID" value="Pp3c3_32050"/>
</dbReference>
<dbReference type="InterPro" id="IPR000073">
    <property type="entry name" value="AB_hydrolase_1"/>
</dbReference>
<dbReference type="EnsemblPlants" id="Pp3c3_32050V3.5">
    <property type="protein sequence ID" value="Pp3c3_32050V3.5"/>
    <property type="gene ID" value="Pp3c3_32050"/>
</dbReference>
<protein>
    <recommendedName>
        <fullName evidence="2">AB hydrolase-1 domain-containing protein</fullName>
    </recommendedName>
</protein>
<feature type="chain" id="PRO_5043158372" description="AB hydrolase-1 domain-containing protein" evidence="1">
    <location>
        <begin position="30"/>
        <end position="298"/>
    </location>
</feature>
<dbReference type="EnsemblPlants" id="Pp3c3_32050V3.1">
    <property type="protein sequence ID" value="Pp3c3_32050V3.1"/>
    <property type="gene ID" value="Pp3c3_32050"/>
</dbReference>
<dbReference type="RefSeq" id="XP_024370043.1">
    <property type="nucleotide sequence ID" value="XM_024514275.2"/>
</dbReference>
<accession>A0A2K1KWU0</accession>
<dbReference type="SUPFAM" id="SSF53474">
    <property type="entry name" value="alpha/beta-Hydrolases"/>
    <property type="match status" value="1"/>
</dbReference>